<evidence type="ECO:0000256" key="4">
    <source>
        <dbReference type="PROSITE-ProRule" id="PRU00510"/>
    </source>
</evidence>
<dbReference type="OrthoDB" id="1121111at2"/>
<dbReference type="Proteomes" id="UP000223913">
    <property type="component" value="Unassembled WGS sequence"/>
</dbReference>
<sequence length="111" mass="12574">MNKEERALLKQKIIDTIQQTREEIRHLEDATQPIAPENAIGRVSRMDAINNKSVSEATLRSAKKKLSNLEAALTKVDLPEFGICVRCKQAIPPARLMFMPQSNRCVRCAER</sequence>
<evidence type="ECO:0000256" key="5">
    <source>
        <dbReference type="SAM" id="Coils"/>
    </source>
</evidence>
<evidence type="ECO:0000259" key="6">
    <source>
        <dbReference type="Pfam" id="PF01258"/>
    </source>
</evidence>
<protein>
    <submittedName>
        <fullName evidence="7">TraR/DksA family transcriptional regulator</fullName>
    </submittedName>
</protein>
<dbReference type="SUPFAM" id="SSF57716">
    <property type="entry name" value="Glucocorticoid receptor-like (DNA-binding domain)"/>
    <property type="match status" value="1"/>
</dbReference>
<evidence type="ECO:0000256" key="2">
    <source>
        <dbReference type="ARBA" id="ARBA00022771"/>
    </source>
</evidence>
<reference evidence="7 8" key="1">
    <citation type="submission" date="2017-10" db="EMBL/GenBank/DDBJ databases">
        <title>The draft genome sequence of Lewinella nigricans NBRC 102662.</title>
        <authorList>
            <person name="Wang K."/>
        </authorList>
    </citation>
    <scope>NUCLEOTIDE SEQUENCE [LARGE SCALE GENOMIC DNA]</scope>
    <source>
        <strain evidence="7 8">NBRC 102662</strain>
    </source>
</reference>
<organism evidence="7 8">
    <name type="scientific">Flavilitoribacter nigricans (strain ATCC 23147 / DSM 23189 / NBRC 102662 / NCIMB 1420 / SS-2)</name>
    <name type="common">Lewinella nigricans</name>
    <dbReference type="NCBI Taxonomy" id="1122177"/>
    <lineage>
        <taxon>Bacteria</taxon>
        <taxon>Pseudomonadati</taxon>
        <taxon>Bacteroidota</taxon>
        <taxon>Saprospiria</taxon>
        <taxon>Saprospirales</taxon>
        <taxon>Lewinellaceae</taxon>
        <taxon>Flavilitoribacter</taxon>
    </lineage>
</organism>
<evidence type="ECO:0000313" key="8">
    <source>
        <dbReference type="Proteomes" id="UP000223913"/>
    </source>
</evidence>
<dbReference type="Pfam" id="PF01258">
    <property type="entry name" value="zf-dskA_traR"/>
    <property type="match status" value="1"/>
</dbReference>
<gene>
    <name evidence="7" type="ORF">CRP01_15065</name>
</gene>
<evidence type="ECO:0000256" key="3">
    <source>
        <dbReference type="ARBA" id="ARBA00022833"/>
    </source>
</evidence>
<proteinExistence type="predicted"/>
<comment type="caution">
    <text evidence="7">The sequence shown here is derived from an EMBL/GenBank/DDBJ whole genome shotgun (WGS) entry which is preliminary data.</text>
</comment>
<keyword evidence="5" id="KW-0175">Coiled coil</keyword>
<dbReference type="InterPro" id="IPR000962">
    <property type="entry name" value="Znf_DskA_TraR"/>
</dbReference>
<accession>A0A2D0NBA5</accession>
<feature type="coiled-coil region" evidence="5">
    <location>
        <begin position="10"/>
        <end position="72"/>
    </location>
</feature>
<dbReference type="EMBL" id="PDUD01000020">
    <property type="protein sequence ID" value="PHN05791.1"/>
    <property type="molecule type" value="Genomic_DNA"/>
</dbReference>
<evidence type="ECO:0000313" key="7">
    <source>
        <dbReference type="EMBL" id="PHN05791.1"/>
    </source>
</evidence>
<feature type="zinc finger region" description="dksA C4-type" evidence="4">
    <location>
        <begin position="84"/>
        <end position="108"/>
    </location>
</feature>
<dbReference type="AlphaFoldDB" id="A0A2D0NBA5"/>
<dbReference type="Gene3D" id="1.20.120.910">
    <property type="entry name" value="DksA, coiled-coil domain"/>
    <property type="match status" value="1"/>
</dbReference>
<dbReference type="GO" id="GO:0008270">
    <property type="term" value="F:zinc ion binding"/>
    <property type="evidence" value="ECO:0007669"/>
    <property type="project" value="UniProtKB-KW"/>
</dbReference>
<keyword evidence="1" id="KW-0479">Metal-binding</keyword>
<dbReference type="RefSeq" id="WP_099150881.1">
    <property type="nucleotide sequence ID" value="NZ_PDUD01000020.1"/>
</dbReference>
<name>A0A2D0NBA5_FLAN2</name>
<keyword evidence="2" id="KW-0863">Zinc-finger</keyword>
<dbReference type="PANTHER" id="PTHR33823:SF4">
    <property type="entry name" value="GENERAL STRESS PROTEIN 16O"/>
    <property type="match status" value="1"/>
</dbReference>
<evidence type="ECO:0000256" key="1">
    <source>
        <dbReference type="ARBA" id="ARBA00022723"/>
    </source>
</evidence>
<feature type="domain" description="Zinc finger DksA/TraR C4-type" evidence="6">
    <location>
        <begin position="80"/>
        <end position="111"/>
    </location>
</feature>
<keyword evidence="3" id="KW-0862">Zinc</keyword>
<keyword evidence="8" id="KW-1185">Reference proteome</keyword>
<dbReference type="PROSITE" id="PS51128">
    <property type="entry name" value="ZF_DKSA_2"/>
    <property type="match status" value="1"/>
</dbReference>
<dbReference type="PANTHER" id="PTHR33823">
    <property type="entry name" value="RNA POLYMERASE-BINDING TRANSCRIPTION FACTOR DKSA-RELATED"/>
    <property type="match status" value="1"/>
</dbReference>